<organism evidence="2">
    <name type="scientific">freshwater metagenome</name>
    <dbReference type="NCBI Taxonomy" id="449393"/>
    <lineage>
        <taxon>unclassified sequences</taxon>
        <taxon>metagenomes</taxon>
        <taxon>ecological metagenomes</taxon>
    </lineage>
</organism>
<dbReference type="CDD" id="cd05154">
    <property type="entry name" value="ACAD10_11_N-like"/>
    <property type="match status" value="1"/>
</dbReference>
<dbReference type="Gene3D" id="3.30.200.20">
    <property type="entry name" value="Phosphorylase Kinase, domain 1"/>
    <property type="match status" value="1"/>
</dbReference>
<sequence length="345" mass="37321">MAESQGSPQGLDLDRLRAFLETECPGLVTGPLSAEVIPGGKSNITYRVSDGVGRWVVRRPPLGHVLATAHDMVREHRVISALSPTSVPVPTTLALCADPTVIGAPFYVMQLMPGTPYRHAHELEALGPERARAISTRMVEVLADLHAVSPAEVGLTGFGRPEGFLARQVQRWKKQLDASKSRTLPGADELFELLASSVPRDGAPGIVHGDYRLDNLLIDDDDRVTAVLDWEMATIGDPFTDVALMLAYHRMARLEAGAVIASASNAEGFLDEQAILDRYSQVSGRGLEDVGFYLGLAYFKLAGILEGIYFRYLEGQTVGPGFEQLGSLSEPLIQAGIDSCKGRDR</sequence>
<name>A0A6J6UB01_9ZZZZ</name>
<evidence type="ECO:0000313" key="2">
    <source>
        <dbReference type="EMBL" id="CAB4755619.1"/>
    </source>
</evidence>
<dbReference type="AlphaFoldDB" id="A0A6J6UB01"/>
<dbReference type="InterPro" id="IPR002575">
    <property type="entry name" value="Aminoglycoside_PTrfase"/>
</dbReference>
<reference evidence="2" key="1">
    <citation type="submission" date="2020-05" db="EMBL/GenBank/DDBJ databases">
        <authorList>
            <person name="Chiriac C."/>
            <person name="Salcher M."/>
            <person name="Ghai R."/>
            <person name="Kavagutti S V."/>
        </authorList>
    </citation>
    <scope>NUCLEOTIDE SEQUENCE</scope>
</reference>
<dbReference type="PANTHER" id="PTHR47829:SF1">
    <property type="entry name" value="HAD FAMILY PHOSPHATASE"/>
    <property type="match status" value="1"/>
</dbReference>
<feature type="domain" description="Aminoglycoside phosphotransferase" evidence="1">
    <location>
        <begin position="34"/>
        <end position="254"/>
    </location>
</feature>
<dbReference type="PANTHER" id="PTHR47829">
    <property type="entry name" value="HYDROLASE, PUTATIVE (AFU_ORTHOLOGUE AFUA_1G12880)-RELATED"/>
    <property type="match status" value="1"/>
</dbReference>
<gene>
    <name evidence="2" type="ORF">UFOPK2786_01536</name>
</gene>
<dbReference type="InterPro" id="IPR011009">
    <property type="entry name" value="Kinase-like_dom_sf"/>
</dbReference>
<protein>
    <submittedName>
        <fullName evidence="2">Unannotated protein</fullName>
    </submittedName>
</protein>
<evidence type="ECO:0000259" key="1">
    <source>
        <dbReference type="Pfam" id="PF01636"/>
    </source>
</evidence>
<proteinExistence type="predicted"/>
<dbReference type="EMBL" id="CAEZYW010000278">
    <property type="protein sequence ID" value="CAB4755619.1"/>
    <property type="molecule type" value="Genomic_DNA"/>
</dbReference>
<dbReference type="Pfam" id="PF01636">
    <property type="entry name" value="APH"/>
    <property type="match status" value="1"/>
</dbReference>
<dbReference type="InterPro" id="IPR041726">
    <property type="entry name" value="ACAD10_11_N"/>
</dbReference>
<accession>A0A6J6UB01</accession>
<dbReference type="SUPFAM" id="SSF56112">
    <property type="entry name" value="Protein kinase-like (PK-like)"/>
    <property type="match status" value="1"/>
</dbReference>
<dbReference type="InterPro" id="IPR052898">
    <property type="entry name" value="ACAD10-like"/>
</dbReference>
<dbReference type="Gene3D" id="3.90.1200.10">
    <property type="match status" value="1"/>
</dbReference>